<keyword evidence="1" id="KW-0472">Membrane</keyword>
<keyword evidence="1" id="KW-1133">Transmembrane helix</keyword>
<feature type="transmembrane region" description="Helical" evidence="1">
    <location>
        <begin position="6"/>
        <end position="32"/>
    </location>
</feature>
<protein>
    <submittedName>
        <fullName evidence="2">Uncharacterized protein</fullName>
    </submittedName>
</protein>
<sequence length="42" mass="4488">MNRAATFWLLLAGDIPLPAVALLLVGAAFLVISKSKLMFARS</sequence>
<accession>A0ABU4C557</accession>
<evidence type="ECO:0000313" key="3">
    <source>
        <dbReference type="Proteomes" id="UP001185927"/>
    </source>
</evidence>
<dbReference type="EMBL" id="JAWLKB010000064">
    <property type="protein sequence ID" value="MDV6271651.1"/>
    <property type="molecule type" value="Genomic_DNA"/>
</dbReference>
<evidence type="ECO:0000256" key="1">
    <source>
        <dbReference type="SAM" id="Phobius"/>
    </source>
</evidence>
<keyword evidence="3" id="KW-1185">Reference proteome</keyword>
<name>A0ABU4C557_RHOGO</name>
<reference evidence="2 3" key="1">
    <citation type="submission" date="2023-10" db="EMBL/GenBank/DDBJ databases">
        <title>Development of a sustainable strategy for remediation of hydrocarbon-contaminated territories based on the waste exchange concept.</title>
        <authorList>
            <person name="Krivoruchko A."/>
        </authorList>
    </citation>
    <scope>NUCLEOTIDE SEQUENCE [LARGE SCALE GENOMIC DNA]</scope>
    <source>
        <strain evidence="2 3">IEGM 1203</strain>
    </source>
</reference>
<dbReference type="Proteomes" id="UP001185927">
    <property type="component" value="Unassembled WGS sequence"/>
</dbReference>
<dbReference type="RefSeq" id="WP_317546254.1">
    <property type="nucleotide sequence ID" value="NZ_JAWLKB010000064.1"/>
</dbReference>
<proteinExistence type="predicted"/>
<gene>
    <name evidence="2" type="ORF">R3Q16_34225</name>
</gene>
<keyword evidence="1" id="KW-0812">Transmembrane</keyword>
<evidence type="ECO:0000313" key="2">
    <source>
        <dbReference type="EMBL" id="MDV6271651.1"/>
    </source>
</evidence>
<organism evidence="2 3">
    <name type="scientific">Rhodococcus globerulus</name>
    <dbReference type="NCBI Taxonomy" id="33008"/>
    <lineage>
        <taxon>Bacteria</taxon>
        <taxon>Bacillati</taxon>
        <taxon>Actinomycetota</taxon>
        <taxon>Actinomycetes</taxon>
        <taxon>Mycobacteriales</taxon>
        <taxon>Nocardiaceae</taxon>
        <taxon>Rhodococcus</taxon>
    </lineage>
</organism>
<comment type="caution">
    <text evidence="2">The sequence shown here is derived from an EMBL/GenBank/DDBJ whole genome shotgun (WGS) entry which is preliminary data.</text>
</comment>